<sequence length="218" mass="24741">MFKNRSLVLFKKKKDSSKVAKVIPSAPEEVRSPWKPSPQSHPLFEPVMAGQNFRYICYKVDMKLNITSREPAKNIVDIYLMGQQIQDDYNGPQRSKKLYLSLFVAGLHSLERRNNHAQVACYECCFNGPLVFPYVRATPIDWSPSGMSTSYSCNVKGRTDVVYNASIYETNMKGPSFRDFCNGNPDLNKPSSDIVLSNFGVPTVRDDTGEWFIDMNDS</sequence>
<proteinExistence type="predicted"/>
<dbReference type="RefSeq" id="YP_010799977.1">
    <property type="nucleotide sequence ID" value="NC_076720.1"/>
</dbReference>
<dbReference type="KEGG" id="vg:80538434"/>
<organism evidence="1 2">
    <name type="scientific">Harbour porpoise rhabdovirus</name>
    <dbReference type="NCBI Taxonomy" id="2598784"/>
    <lineage>
        <taxon>Viruses</taxon>
        <taxon>Riboviria</taxon>
        <taxon>Orthornavirae</taxon>
        <taxon>Negarnaviricota</taxon>
        <taxon>Haploviricotina</taxon>
        <taxon>Monjiviricetes</taxon>
        <taxon>Mononegavirales</taxon>
        <taxon>Rhabdoviridae</taxon>
        <taxon>Alpharhabdovirinae</taxon>
        <taxon>Cetarhavirus</taxon>
        <taxon>Cetarhavirus phocoena</taxon>
    </lineage>
</organism>
<dbReference type="Proteomes" id="UP000830044">
    <property type="component" value="Segment"/>
</dbReference>
<name>A0AAE6M2U9_9RHAB</name>
<accession>A0AAE6M2U9</accession>
<dbReference type="EMBL" id="MN103537">
    <property type="protein sequence ID" value="QDZ59979.1"/>
    <property type="molecule type" value="Viral_cRNA"/>
</dbReference>
<dbReference type="GeneID" id="80538434"/>
<protein>
    <submittedName>
        <fullName evidence="1">Matrix protein</fullName>
    </submittedName>
</protein>
<reference evidence="1" key="1">
    <citation type="submission" date="2019-06" db="EMBL/GenBank/DDBJ databases">
        <title>Characterization of a Novel Rhabdovirus Isolated from a Stranded Harbour Porpoise (Phocoena phocoena).</title>
        <authorList>
            <person name="Emelianchik A."/>
            <person name="Rodrigues T.C.S."/>
            <person name="Subramaniam K."/>
            <person name="Nielsen O."/>
            <person name="Burek-Huntington K.A."/>
            <person name="Rotstein D."/>
            <person name="Popov V.L."/>
            <person name="Stone D."/>
            <person name="Waltzek T.B."/>
        </authorList>
    </citation>
    <scope>NUCLEOTIDE SEQUENCE</scope>
    <source>
        <strain evidence="1">WVL17017A</strain>
    </source>
</reference>
<evidence type="ECO:0000313" key="1">
    <source>
        <dbReference type="EMBL" id="QDZ59979.1"/>
    </source>
</evidence>
<evidence type="ECO:0000313" key="2">
    <source>
        <dbReference type="Proteomes" id="UP000830044"/>
    </source>
</evidence>
<keyword evidence="2" id="KW-1185">Reference proteome</keyword>
<gene>
    <name evidence="1" type="primary">M</name>
</gene>